<keyword evidence="2" id="KW-1185">Reference proteome</keyword>
<sequence length="72" mass="7464">MMGDTIESGTQVTKISTVATKPAAGHTQTTDEQVTQVVELADSTGDYTATSNQAKVVPLLNATAVTSDPRRG</sequence>
<accession>A0A7I7MNX8</accession>
<reference evidence="1 2" key="1">
    <citation type="journal article" date="2019" name="Emerg. Microbes Infect.">
        <title>Comprehensive subspecies identification of 175 nontuberculous mycobacteria species based on 7547 genomic profiles.</title>
        <authorList>
            <person name="Matsumoto Y."/>
            <person name="Kinjo T."/>
            <person name="Motooka D."/>
            <person name="Nabeya D."/>
            <person name="Jung N."/>
            <person name="Uechi K."/>
            <person name="Horii T."/>
            <person name="Iida T."/>
            <person name="Fujita J."/>
            <person name="Nakamura S."/>
        </authorList>
    </citation>
    <scope>NUCLEOTIDE SEQUENCE [LARGE SCALE GENOMIC DNA]</scope>
    <source>
        <strain evidence="1 2">JCM 14233</strain>
    </source>
</reference>
<dbReference type="Proteomes" id="UP000467236">
    <property type="component" value="Chromosome"/>
</dbReference>
<evidence type="ECO:0000313" key="1">
    <source>
        <dbReference type="EMBL" id="BBX73532.1"/>
    </source>
</evidence>
<proteinExistence type="predicted"/>
<protein>
    <submittedName>
        <fullName evidence="1">Uncharacterized protein</fullName>
    </submittedName>
</protein>
<dbReference type="EMBL" id="AP022575">
    <property type="protein sequence ID" value="BBX73532.1"/>
    <property type="molecule type" value="Genomic_DNA"/>
</dbReference>
<dbReference type="AlphaFoldDB" id="A0A7I7MNX8"/>
<name>A0A7I7MNX8_9MYCO</name>
<organism evidence="1 2">
    <name type="scientific">Mycobacterium shinjukuense</name>
    <dbReference type="NCBI Taxonomy" id="398694"/>
    <lineage>
        <taxon>Bacteria</taxon>
        <taxon>Bacillati</taxon>
        <taxon>Actinomycetota</taxon>
        <taxon>Actinomycetes</taxon>
        <taxon>Mycobacteriales</taxon>
        <taxon>Mycobacteriaceae</taxon>
        <taxon>Mycobacterium</taxon>
    </lineage>
</organism>
<evidence type="ECO:0000313" key="2">
    <source>
        <dbReference type="Proteomes" id="UP000467236"/>
    </source>
</evidence>
<dbReference type="KEGG" id="mshj:MSHI_14380"/>
<gene>
    <name evidence="1" type="ORF">MSHI_14380</name>
</gene>